<proteinExistence type="predicted"/>
<dbReference type="SMART" id="SM00220">
    <property type="entry name" value="S_TKc"/>
    <property type="match status" value="1"/>
</dbReference>
<protein>
    <recommendedName>
        <fullName evidence="1">non-specific serine/threonine protein kinase</fullName>
        <ecNumber evidence="1">2.7.11.1</ecNumber>
    </recommendedName>
</protein>
<keyword evidence="5 10" id="KW-0418">Kinase</keyword>
<dbReference type="PANTHER" id="PTHR43289:SF6">
    <property type="entry name" value="SERINE_THREONINE-PROTEIN KINASE NEKL-3"/>
    <property type="match status" value="1"/>
</dbReference>
<dbReference type="PROSITE" id="PS00108">
    <property type="entry name" value="PROTEIN_KINASE_ST"/>
    <property type="match status" value="1"/>
</dbReference>
<dbReference type="EMBL" id="QFQP01000031">
    <property type="protein sequence ID" value="PZR07406.1"/>
    <property type="molecule type" value="Genomic_DNA"/>
</dbReference>
<name>A0A2W5T5A3_9BACT</name>
<evidence type="ECO:0000256" key="5">
    <source>
        <dbReference type="ARBA" id="ARBA00022777"/>
    </source>
</evidence>
<dbReference type="InterPro" id="IPR017441">
    <property type="entry name" value="Protein_kinase_ATP_BS"/>
</dbReference>
<keyword evidence="8" id="KW-0812">Transmembrane</keyword>
<keyword evidence="3" id="KW-0808">Transferase</keyword>
<dbReference type="PROSITE" id="PS00107">
    <property type="entry name" value="PROTEIN_KINASE_ATP"/>
    <property type="match status" value="1"/>
</dbReference>
<dbReference type="SUPFAM" id="SSF56112">
    <property type="entry name" value="Protein kinase-like (PK-like)"/>
    <property type="match status" value="1"/>
</dbReference>
<gene>
    <name evidence="10" type="ORF">DI536_27520</name>
</gene>
<reference evidence="10 11" key="1">
    <citation type="submission" date="2017-08" db="EMBL/GenBank/DDBJ databases">
        <title>Infants hospitalized years apart are colonized by the same room-sourced microbial strains.</title>
        <authorList>
            <person name="Brooks B."/>
            <person name="Olm M.R."/>
            <person name="Firek B.A."/>
            <person name="Baker R."/>
            <person name="Thomas B.C."/>
            <person name="Morowitz M.J."/>
            <person name="Banfield J.F."/>
        </authorList>
    </citation>
    <scope>NUCLEOTIDE SEQUENCE [LARGE SCALE GENOMIC DNA]</scope>
    <source>
        <strain evidence="10">S2_003_000_R2_14</strain>
    </source>
</reference>
<keyword evidence="6 7" id="KW-0067">ATP-binding</keyword>
<comment type="caution">
    <text evidence="10">The sequence shown here is derived from an EMBL/GenBank/DDBJ whole genome shotgun (WGS) entry which is preliminary data.</text>
</comment>
<feature type="domain" description="Protein kinase" evidence="9">
    <location>
        <begin position="9"/>
        <end position="268"/>
    </location>
</feature>
<evidence type="ECO:0000259" key="9">
    <source>
        <dbReference type="PROSITE" id="PS50011"/>
    </source>
</evidence>
<evidence type="ECO:0000256" key="2">
    <source>
        <dbReference type="ARBA" id="ARBA00022527"/>
    </source>
</evidence>
<dbReference type="CDD" id="cd14014">
    <property type="entry name" value="STKc_PknB_like"/>
    <property type="match status" value="1"/>
</dbReference>
<keyword evidence="8" id="KW-0472">Membrane</keyword>
<keyword evidence="8" id="KW-1133">Transmembrane helix</keyword>
<dbReference type="Gene3D" id="3.30.200.20">
    <property type="entry name" value="Phosphorylase Kinase, domain 1"/>
    <property type="match status" value="1"/>
</dbReference>
<keyword evidence="4 7" id="KW-0547">Nucleotide-binding</keyword>
<feature type="transmembrane region" description="Helical" evidence="8">
    <location>
        <begin position="322"/>
        <end position="343"/>
    </location>
</feature>
<evidence type="ECO:0000256" key="4">
    <source>
        <dbReference type="ARBA" id="ARBA00022741"/>
    </source>
</evidence>
<dbReference type="PANTHER" id="PTHR43289">
    <property type="entry name" value="MITOGEN-ACTIVATED PROTEIN KINASE KINASE KINASE 20-RELATED"/>
    <property type="match status" value="1"/>
</dbReference>
<evidence type="ECO:0000256" key="7">
    <source>
        <dbReference type="PROSITE-ProRule" id="PRU10141"/>
    </source>
</evidence>
<dbReference type="PROSITE" id="PS50011">
    <property type="entry name" value="PROTEIN_KINASE_DOM"/>
    <property type="match status" value="1"/>
</dbReference>
<evidence type="ECO:0000256" key="6">
    <source>
        <dbReference type="ARBA" id="ARBA00022840"/>
    </source>
</evidence>
<keyword evidence="2 10" id="KW-0723">Serine/threonine-protein kinase</keyword>
<evidence type="ECO:0000256" key="8">
    <source>
        <dbReference type="SAM" id="Phobius"/>
    </source>
</evidence>
<evidence type="ECO:0000313" key="11">
    <source>
        <dbReference type="Proteomes" id="UP000249061"/>
    </source>
</evidence>
<dbReference type="InterPro" id="IPR008271">
    <property type="entry name" value="Ser/Thr_kinase_AS"/>
</dbReference>
<evidence type="ECO:0000256" key="1">
    <source>
        <dbReference type="ARBA" id="ARBA00012513"/>
    </source>
</evidence>
<organism evidence="10 11">
    <name type="scientific">Archangium gephyra</name>
    <dbReference type="NCBI Taxonomy" id="48"/>
    <lineage>
        <taxon>Bacteria</taxon>
        <taxon>Pseudomonadati</taxon>
        <taxon>Myxococcota</taxon>
        <taxon>Myxococcia</taxon>
        <taxon>Myxococcales</taxon>
        <taxon>Cystobacterineae</taxon>
        <taxon>Archangiaceae</taxon>
        <taxon>Archangium</taxon>
    </lineage>
</organism>
<dbReference type="EC" id="2.7.11.1" evidence="1"/>
<feature type="binding site" evidence="7">
    <location>
        <position position="38"/>
    </location>
    <ligand>
        <name>ATP</name>
        <dbReference type="ChEBI" id="CHEBI:30616"/>
    </ligand>
</feature>
<dbReference type="InterPro" id="IPR000719">
    <property type="entry name" value="Prot_kinase_dom"/>
</dbReference>
<dbReference type="FunFam" id="1.10.510.10:FF:000021">
    <property type="entry name" value="Serine/threonine protein kinase"/>
    <property type="match status" value="1"/>
</dbReference>
<dbReference type="Gene3D" id="1.10.510.10">
    <property type="entry name" value="Transferase(Phosphotransferase) domain 1"/>
    <property type="match status" value="1"/>
</dbReference>
<evidence type="ECO:0000256" key="3">
    <source>
        <dbReference type="ARBA" id="ARBA00022679"/>
    </source>
</evidence>
<dbReference type="InterPro" id="IPR011009">
    <property type="entry name" value="Kinase-like_dom_sf"/>
</dbReference>
<dbReference type="AlphaFoldDB" id="A0A2W5T5A3"/>
<dbReference type="Proteomes" id="UP000249061">
    <property type="component" value="Unassembled WGS sequence"/>
</dbReference>
<dbReference type="Pfam" id="PF00069">
    <property type="entry name" value="Pkinase"/>
    <property type="match status" value="1"/>
</dbReference>
<dbReference type="GO" id="GO:0004674">
    <property type="term" value="F:protein serine/threonine kinase activity"/>
    <property type="evidence" value="ECO:0007669"/>
    <property type="project" value="UniProtKB-KW"/>
</dbReference>
<evidence type="ECO:0000313" key="10">
    <source>
        <dbReference type="EMBL" id="PZR07406.1"/>
    </source>
</evidence>
<sequence length="355" mass="39151">MAIRKVGDCRILGPLGKGGMAQVYRAVHEGLQREVAIKELTPDAAKNKEALSRFKRESMALAGFRHQHIVTLFDLVEKNDGFYMVMELVDGPTLSELIKEAPLPPDAVCIIGLQLASALEHAHFHRVVHRDLKPGNVMINSWGEVKLMDFGIAQQEDLDRLTRTGMAVGTPSYMSPEQVMGGLVDARSDIYSLGVMLYEALAGKRPFTGANPAEVFAKVTTGQHEPLSKAAKGAPKHLVKVIEQAMSRDAKDRFVDASALRRAFESLLTRLERSPSAVLVNFLRSRKKITETEALARLSQTELTALSQLSPAELATVRKPRWGLAIMFGALLGAAISSFPEWWPRLMTAVDSYRH</sequence>
<accession>A0A2W5T5A3</accession>
<dbReference type="GO" id="GO:0005524">
    <property type="term" value="F:ATP binding"/>
    <property type="evidence" value="ECO:0007669"/>
    <property type="project" value="UniProtKB-UniRule"/>
</dbReference>